<sequence>MASRWPQKSGIKENEYASKAKSKTPLPGLAGKITLLLMRKEFRSPLPPSREAHARRPIAEARGAPRKVIDSSRRSTGPRKMPARKRRRCAPAFFSMMPRSRASTRGERRRGRPCLRVSVGM</sequence>
<feature type="region of interest" description="Disordered" evidence="1">
    <location>
        <begin position="1"/>
        <end position="30"/>
    </location>
</feature>
<keyword evidence="3" id="KW-1185">Reference proteome</keyword>
<name>A0A4Y2X798_ARAVE</name>
<evidence type="ECO:0000313" key="3">
    <source>
        <dbReference type="Proteomes" id="UP000499080"/>
    </source>
</evidence>
<gene>
    <name evidence="2" type="ORF">AVEN_21174_1</name>
</gene>
<dbReference type="EMBL" id="BGPR01072079">
    <property type="protein sequence ID" value="GBO45079.1"/>
    <property type="molecule type" value="Genomic_DNA"/>
</dbReference>
<organism evidence="2 3">
    <name type="scientific">Araneus ventricosus</name>
    <name type="common">Orbweaver spider</name>
    <name type="synonym">Epeira ventricosa</name>
    <dbReference type="NCBI Taxonomy" id="182803"/>
    <lineage>
        <taxon>Eukaryota</taxon>
        <taxon>Metazoa</taxon>
        <taxon>Ecdysozoa</taxon>
        <taxon>Arthropoda</taxon>
        <taxon>Chelicerata</taxon>
        <taxon>Arachnida</taxon>
        <taxon>Araneae</taxon>
        <taxon>Araneomorphae</taxon>
        <taxon>Entelegynae</taxon>
        <taxon>Araneoidea</taxon>
        <taxon>Araneidae</taxon>
        <taxon>Araneus</taxon>
    </lineage>
</organism>
<comment type="caution">
    <text evidence="2">The sequence shown here is derived from an EMBL/GenBank/DDBJ whole genome shotgun (WGS) entry which is preliminary data.</text>
</comment>
<evidence type="ECO:0000256" key="1">
    <source>
        <dbReference type="SAM" id="MobiDB-lite"/>
    </source>
</evidence>
<dbReference type="AlphaFoldDB" id="A0A4Y2X798"/>
<feature type="compositionally biased region" description="Basic and acidic residues" evidence="1">
    <location>
        <begin position="50"/>
        <end position="59"/>
    </location>
</feature>
<proteinExistence type="predicted"/>
<feature type="region of interest" description="Disordered" evidence="1">
    <location>
        <begin position="44"/>
        <end position="121"/>
    </location>
</feature>
<evidence type="ECO:0000313" key="2">
    <source>
        <dbReference type="EMBL" id="GBO45079.1"/>
    </source>
</evidence>
<accession>A0A4Y2X798</accession>
<reference evidence="2 3" key="1">
    <citation type="journal article" date="2019" name="Sci. Rep.">
        <title>Orb-weaving spider Araneus ventricosus genome elucidates the spidroin gene catalogue.</title>
        <authorList>
            <person name="Kono N."/>
            <person name="Nakamura H."/>
            <person name="Ohtoshi R."/>
            <person name="Moran D.A.P."/>
            <person name="Shinohara A."/>
            <person name="Yoshida Y."/>
            <person name="Fujiwara M."/>
            <person name="Mori M."/>
            <person name="Tomita M."/>
            <person name="Arakawa K."/>
        </authorList>
    </citation>
    <scope>NUCLEOTIDE SEQUENCE [LARGE SCALE GENOMIC DNA]</scope>
</reference>
<dbReference type="Proteomes" id="UP000499080">
    <property type="component" value="Unassembled WGS sequence"/>
</dbReference>
<protein>
    <submittedName>
        <fullName evidence="2">Uncharacterized protein</fullName>
    </submittedName>
</protein>